<organism evidence="7">
    <name type="scientific">Dissoconium aciculare CBS 342.82</name>
    <dbReference type="NCBI Taxonomy" id="1314786"/>
    <lineage>
        <taxon>Eukaryota</taxon>
        <taxon>Fungi</taxon>
        <taxon>Dikarya</taxon>
        <taxon>Ascomycota</taxon>
        <taxon>Pezizomycotina</taxon>
        <taxon>Dothideomycetes</taxon>
        <taxon>Dothideomycetidae</taxon>
        <taxon>Mycosphaerellales</taxon>
        <taxon>Dissoconiaceae</taxon>
        <taxon>Dissoconium</taxon>
    </lineage>
</organism>
<name>A0A6J3MFS6_9PEZI</name>
<comment type="similarity">
    <text evidence="1">Belongs to the peptidase S33 family.</text>
</comment>
<evidence type="ECO:0000256" key="2">
    <source>
        <dbReference type="ARBA" id="ARBA00022797"/>
    </source>
</evidence>
<dbReference type="RefSeq" id="XP_033463882.1">
    <property type="nucleotide sequence ID" value="XM_033604121.1"/>
</dbReference>
<evidence type="ECO:0000256" key="1">
    <source>
        <dbReference type="ARBA" id="ARBA00010088"/>
    </source>
</evidence>
<evidence type="ECO:0000313" key="7">
    <source>
        <dbReference type="RefSeq" id="XP_033463882.1"/>
    </source>
</evidence>
<reference evidence="7" key="3">
    <citation type="submission" date="2025-08" db="UniProtKB">
        <authorList>
            <consortium name="RefSeq"/>
        </authorList>
    </citation>
    <scope>IDENTIFICATION</scope>
    <source>
        <strain evidence="7">CBS 342.82</strain>
    </source>
</reference>
<keyword evidence="6" id="KW-1185">Reference proteome</keyword>
<dbReference type="GeneID" id="54361921"/>
<dbReference type="InterPro" id="IPR000639">
    <property type="entry name" value="Epox_hydrolase-like"/>
</dbReference>
<evidence type="ECO:0000256" key="3">
    <source>
        <dbReference type="ARBA" id="ARBA00022801"/>
    </source>
</evidence>
<dbReference type="OrthoDB" id="6431331at2759"/>
<keyword evidence="3" id="KW-0378">Hydrolase</keyword>
<accession>A0A6J3MFS6</accession>
<feature type="chain" id="PRO_5027028427" evidence="4">
    <location>
        <begin position="27"/>
        <end position="286"/>
    </location>
</feature>
<proteinExistence type="inferred from homology"/>
<protein>
    <submittedName>
        <fullName evidence="7">Alpha/beta-hydrolase</fullName>
    </submittedName>
</protein>
<dbReference type="Gene3D" id="3.40.50.1820">
    <property type="entry name" value="alpha/beta hydrolase"/>
    <property type="match status" value="1"/>
</dbReference>
<dbReference type="Pfam" id="PF06441">
    <property type="entry name" value="EHN"/>
    <property type="match status" value="1"/>
</dbReference>
<dbReference type="GO" id="GO:0097176">
    <property type="term" value="P:epoxide metabolic process"/>
    <property type="evidence" value="ECO:0007669"/>
    <property type="project" value="TreeGrafter"/>
</dbReference>
<dbReference type="InterPro" id="IPR010497">
    <property type="entry name" value="Epoxide_hydro_N"/>
</dbReference>
<keyword evidence="4" id="KW-0732">Signal</keyword>
<dbReference type="AlphaFoldDB" id="A0A6J3MFS6"/>
<reference evidence="7" key="2">
    <citation type="submission" date="2020-04" db="EMBL/GenBank/DDBJ databases">
        <authorList>
            <consortium name="NCBI Genome Project"/>
        </authorList>
    </citation>
    <scope>NUCLEOTIDE SEQUENCE</scope>
    <source>
        <strain evidence="7">CBS 342.82</strain>
    </source>
</reference>
<dbReference type="Proteomes" id="UP000504637">
    <property type="component" value="Unplaced"/>
</dbReference>
<gene>
    <name evidence="7" type="ORF">K489DRAFT_377286</name>
</gene>
<evidence type="ECO:0000259" key="5">
    <source>
        <dbReference type="Pfam" id="PF06441"/>
    </source>
</evidence>
<reference evidence="7" key="1">
    <citation type="submission" date="2020-01" db="EMBL/GenBank/DDBJ databases">
        <authorList>
            <consortium name="DOE Joint Genome Institute"/>
            <person name="Haridas S."/>
            <person name="Albert R."/>
            <person name="Binder M."/>
            <person name="Bloem J."/>
            <person name="Labutti K."/>
            <person name="Salamov A."/>
            <person name="Andreopoulos B."/>
            <person name="Baker S.E."/>
            <person name="Barry K."/>
            <person name="Bills G."/>
            <person name="Bluhm B.H."/>
            <person name="Cannon C."/>
            <person name="Castanera R."/>
            <person name="Culley D.E."/>
            <person name="Daum C."/>
            <person name="Ezra D."/>
            <person name="Gonzalez J.B."/>
            <person name="Henrissat B."/>
            <person name="Kuo A."/>
            <person name="Liang C."/>
            <person name="Lipzen A."/>
            <person name="Lutzoni F."/>
            <person name="Magnuson J."/>
            <person name="Mondo S."/>
            <person name="Nolan M."/>
            <person name="Ohm R."/>
            <person name="Pangilinan J."/>
            <person name="Park H.-J."/>
            <person name="Ramirez L."/>
            <person name="Alfaro M."/>
            <person name="Sun H."/>
            <person name="Tritt A."/>
            <person name="Yoshinaga Y."/>
            <person name="Zwiers L.-H."/>
            <person name="Turgeon B.G."/>
            <person name="Goodwin S.B."/>
            <person name="Spatafora J.W."/>
            <person name="Crous P.W."/>
            <person name="Grigoriev I.V."/>
        </authorList>
    </citation>
    <scope>NUCLEOTIDE SEQUENCE</scope>
    <source>
        <strain evidence="7">CBS 342.82</strain>
    </source>
</reference>
<feature type="domain" description="Epoxide hydrolase N-terminal" evidence="5">
    <location>
        <begin position="34"/>
        <end position="147"/>
    </location>
</feature>
<dbReference type="InterPro" id="IPR029058">
    <property type="entry name" value="AB_hydrolase_fold"/>
</dbReference>
<dbReference type="PRINTS" id="PR00412">
    <property type="entry name" value="EPOXHYDRLASE"/>
</dbReference>
<feature type="signal peptide" evidence="4">
    <location>
        <begin position="1"/>
        <end position="26"/>
    </location>
</feature>
<dbReference type="PANTHER" id="PTHR21661:SF35">
    <property type="entry name" value="EPOXIDE HYDROLASE"/>
    <property type="match status" value="1"/>
</dbReference>
<evidence type="ECO:0000256" key="4">
    <source>
        <dbReference type="SAM" id="SignalP"/>
    </source>
</evidence>
<evidence type="ECO:0000313" key="6">
    <source>
        <dbReference type="Proteomes" id="UP000504637"/>
    </source>
</evidence>
<sequence>MPTLTRICTAVAALLTINEVLPIVQGAKLPNQPRPYLVSFDKAIVEDIRLRASDFRPTANIDVPVWSDGAPGSNLTSIAKYWASEFDFGKFENEINSNFSHYITTVSPPGDAYNRSLDIHFIHQISRRRDAIPILFLHGWPSTSLEWTKIIPSLVTPPNGSLPAFHAIAPDLPGYGFSPAPTAGGLGPKEHAIAFADLMQQLGYNRYVVYSTDLGSPVAHQILEKFSQRIINHITDFFLIAPNSTDQARYAAKTTTAEETAYINSLDYFGTYPQIPAVMESITYIY</sequence>
<dbReference type="GO" id="GO:0004301">
    <property type="term" value="F:epoxide hydrolase activity"/>
    <property type="evidence" value="ECO:0007669"/>
    <property type="project" value="TreeGrafter"/>
</dbReference>
<dbReference type="SUPFAM" id="SSF53474">
    <property type="entry name" value="alpha/beta-Hydrolases"/>
    <property type="match status" value="1"/>
</dbReference>
<dbReference type="PANTHER" id="PTHR21661">
    <property type="entry name" value="EPOXIDE HYDROLASE 1-RELATED"/>
    <property type="match status" value="1"/>
</dbReference>
<keyword evidence="2" id="KW-0058">Aromatic hydrocarbons catabolism</keyword>